<evidence type="ECO:0008006" key="2">
    <source>
        <dbReference type="Google" id="ProtNLM"/>
    </source>
</evidence>
<name>A0A644VFZ3_9ZZZZ</name>
<dbReference type="AlphaFoldDB" id="A0A644VFZ3"/>
<protein>
    <recommendedName>
        <fullName evidence="2">Phage major capsid protein E</fullName>
    </recommendedName>
</protein>
<sequence>MDKRIIDIIQEPVAFSAFINENMKNSTYKVAWNEEMSVEYEASKSFAELTAEYAAAMVGTVIDRNSPRPKRDMPSVGEISGTLARFGDEWQISNDRLEKYFYMEDRYRQVSKNLTETQKNDQYKNIVKYLFNPYELAAIAPHRRIWAQYLEGLSDGQVTLTKHNNEGGLVWKTALPIGIQKNILRAKDEIWSENTLETMDVISVLKYQETLANSAGKSVLKHRVSDATASLIEQCKQFRDLIGLKMLNIQTSTTPGISLEHINNYLNSIRIAPIEVVKEFGTYANGTTFSLFKDGRVVSMCAPRVAVLKVSDPLEAFDPIPNKVYTSFFDNLISQWRDSKGRYVAYEMFAFPAFVGRGDVFILDVTKKA</sequence>
<organism evidence="1">
    <name type="scientific">bioreactor metagenome</name>
    <dbReference type="NCBI Taxonomy" id="1076179"/>
    <lineage>
        <taxon>unclassified sequences</taxon>
        <taxon>metagenomes</taxon>
        <taxon>ecological metagenomes</taxon>
    </lineage>
</organism>
<gene>
    <name evidence="1" type="ORF">SDC9_36293</name>
</gene>
<reference evidence="1" key="1">
    <citation type="submission" date="2019-08" db="EMBL/GenBank/DDBJ databases">
        <authorList>
            <person name="Kucharzyk K."/>
            <person name="Murdoch R.W."/>
            <person name="Higgins S."/>
            <person name="Loffler F."/>
        </authorList>
    </citation>
    <scope>NUCLEOTIDE SEQUENCE</scope>
</reference>
<accession>A0A644VFZ3</accession>
<proteinExistence type="predicted"/>
<evidence type="ECO:0000313" key="1">
    <source>
        <dbReference type="EMBL" id="MPL90246.1"/>
    </source>
</evidence>
<dbReference type="EMBL" id="VSSQ01000298">
    <property type="protein sequence ID" value="MPL90246.1"/>
    <property type="molecule type" value="Genomic_DNA"/>
</dbReference>
<comment type="caution">
    <text evidence="1">The sequence shown here is derived from an EMBL/GenBank/DDBJ whole genome shotgun (WGS) entry which is preliminary data.</text>
</comment>